<name>A0ABP9QJ21_9PSEU</name>
<organism evidence="2 3">
    <name type="scientific">Pseudonocardia eucalypti</name>
    <dbReference type="NCBI Taxonomy" id="648755"/>
    <lineage>
        <taxon>Bacteria</taxon>
        <taxon>Bacillati</taxon>
        <taxon>Actinomycetota</taxon>
        <taxon>Actinomycetes</taxon>
        <taxon>Pseudonocardiales</taxon>
        <taxon>Pseudonocardiaceae</taxon>
        <taxon>Pseudonocardia</taxon>
    </lineage>
</organism>
<evidence type="ECO:0000313" key="2">
    <source>
        <dbReference type="EMBL" id="GAA5162808.1"/>
    </source>
</evidence>
<dbReference type="InterPro" id="IPR024083">
    <property type="entry name" value="Fumarase/histidase_N"/>
</dbReference>
<sequence>MRFHDLTAARPSECVSHGQEQSLEPARRAEVLVGYGPHESPPAHRRARRGTEAPSVAMPQRAHVRAKRLVRKLAKELGAELADVTASRPDATVTVPTSSGAREVPQHAYYSVQPLRAVENFAISSLRPNQFADLVTALAYVKKALGKIHIWLTFFGFHPPTGSPR</sequence>
<comment type="caution">
    <text evidence="2">The sequence shown here is derived from an EMBL/GenBank/DDBJ whole genome shotgun (WGS) entry which is preliminary data.</text>
</comment>
<protein>
    <submittedName>
        <fullName evidence="2">Uncharacterized protein</fullName>
    </submittedName>
</protein>
<evidence type="ECO:0000256" key="1">
    <source>
        <dbReference type="SAM" id="MobiDB-lite"/>
    </source>
</evidence>
<gene>
    <name evidence="2" type="ORF">GCM10023321_48760</name>
</gene>
<evidence type="ECO:0000313" key="3">
    <source>
        <dbReference type="Proteomes" id="UP001428817"/>
    </source>
</evidence>
<dbReference type="Proteomes" id="UP001428817">
    <property type="component" value="Unassembled WGS sequence"/>
</dbReference>
<dbReference type="EMBL" id="BAABJP010000029">
    <property type="protein sequence ID" value="GAA5162808.1"/>
    <property type="molecule type" value="Genomic_DNA"/>
</dbReference>
<keyword evidence="3" id="KW-1185">Reference proteome</keyword>
<proteinExistence type="predicted"/>
<reference evidence="3" key="1">
    <citation type="journal article" date="2019" name="Int. J. Syst. Evol. Microbiol.">
        <title>The Global Catalogue of Microorganisms (GCM) 10K type strain sequencing project: providing services to taxonomists for standard genome sequencing and annotation.</title>
        <authorList>
            <consortium name="The Broad Institute Genomics Platform"/>
            <consortium name="The Broad Institute Genome Sequencing Center for Infectious Disease"/>
            <person name="Wu L."/>
            <person name="Ma J."/>
        </authorList>
    </citation>
    <scope>NUCLEOTIDE SEQUENCE [LARGE SCALE GENOMIC DNA]</scope>
    <source>
        <strain evidence="3">JCM 18303</strain>
    </source>
</reference>
<accession>A0ABP9QJ21</accession>
<feature type="region of interest" description="Disordered" evidence="1">
    <location>
        <begin position="1"/>
        <end position="61"/>
    </location>
</feature>
<dbReference type="Gene3D" id="1.10.275.10">
    <property type="entry name" value="Fumarase/aspartase (N-terminal domain)"/>
    <property type="match status" value="1"/>
</dbReference>